<organism evidence="2 3">
    <name type="scientific">Drosophila navojoa</name>
    <name type="common">Fruit fly</name>
    <dbReference type="NCBI Taxonomy" id="7232"/>
    <lineage>
        <taxon>Eukaryota</taxon>
        <taxon>Metazoa</taxon>
        <taxon>Ecdysozoa</taxon>
        <taxon>Arthropoda</taxon>
        <taxon>Hexapoda</taxon>
        <taxon>Insecta</taxon>
        <taxon>Pterygota</taxon>
        <taxon>Neoptera</taxon>
        <taxon>Endopterygota</taxon>
        <taxon>Diptera</taxon>
        <taxon>Brachycera</taxon>
        <taxon>Muscomorpha</taxon>
        <taxon>Ephydroidea</taxon>
        <taxon>Drosophilidae</taxon>
        <taxon>Drosophila</taxon>
    </lineage>
</organism>
<keyword evidence="3" id="KW-1185">Reference proteome</keyword>
<accession>A0A484BLU4</accession>
<reference evidence="2 3" key="1">
    <citation type="journal article" date="2019" name="J. Hered.">
        <title>An Improved Genome Assembly for Drosophila navojoa, the Basal Species in the mojavensis Cluster.</title>
        <authorList>
            <person name="Vanderlinde T."/>
            <person name="Dupim E.G."/>
            <person name="Nazario-Yepiz N.O."/>
            <person name="Carvalho A.B."/>
        </authorList>
    </citation>
    <scope>NUCLEOTIDE SEQUENCE [LARGE SCALE GENOMIC DNA]</scope>
    <source>
        <strain evidence="2">Navoj_Jal97</strain>
        <tissue evidence="2">Whole organism</tissue>
    </source>
</reference>
<feature type="region of interest" description="Disordered" evidence="1">
    <location>
        <begin position="20"/>
        <end position="60"/>
    </location>
</feature>
<feature type="compositionally biased region" description="Acidic residues" evidence="1">
    <location>
        <begin position="44"/>
        <end position="53"/>
    </location>
</feature>
<dbReference type="Proteomes" id="UP000295192">
    <property type="component" value="Unassembled WGS sequence"/>
</dbReference>
<sequence>MQNQNQKAAQVQQRTRLRYRAKDAFVDDGGMPPKISQGAGATAEADDDDDDADADRGGGGALLFKSLAKTLTRRAKGAAVNAKPPTRQPTPSTALAEHLHRPQHPTRPG</sequence>
<proteinExistence type="predicted"/>
<gene>
    <name evidence="2" type="ORF">AWZ03_003745</name>
</gene>
<evidence type="ECO:0000313" key="3">
    <source>
        <dbReference type="Proteomes" id="UP000295192"/>
    </source>
</evidence>
<name>A0A484BLU4_DRONA</name>
<protein>
    <submittedName>
        <fullName evidence="2">Uncharacterized protein</fullName>
    </submittedName>
</protein>
<evidence type="ECO:0000256" key="1">
    <source>
        <dbReference type="SAM" id="MobiDB-lite"/>
    </source>
</evidence>
<comment type="caution">
    <text evidence="2">The sequence shown here is derived from an EMBL/GenBank/DDBJ whole genome shotgun (WGS) entry which is preliminary data.</text>
</comment>
<dbReference type="EMBL" id="LSRL02000020">
    <property type="protein sequence ID" value="TDG49757.1"/>
    <property type="molecule type" value="Genomic_DNA"/>
</dbReference>
<dbReference type="AlphaFoldDB" id="A0A484BLU4"/>
<feature type="region of interest" description="Disordered" evidence="1">
    <location>
        <begin position="75"/>
        <end position="109"/>
    </location>
</feature>
<evidence type="ECO:0000313" key="2">
    <source>
        <dbReference type="EMBL" id="TDG49757.1"/>
    </source>
</evidence>